<accession>A0A497F3V3</accession>
<dbReference type="InterPro" id="IPR011766">
    <property type="entry name" value="TPP_enzyme_TPP-bd"/>
</dbReference>
<feature type="domain" description="Thiamine pyrophosphate enzyme TPP-binding" evidence="2">
    <location>
        <begin position="59"/>
        <end position="200"/>
    </location>
</feature>
<name>A0A497F3V3_9CREN</name>
<reference evidence="3 4" key="1">
    <citation type="submission" date="2018-06" db="EMBL/GenBank/DDBJ databases">
        <title>Extensive metabolic versatility and redundancy in microbially diverse, dynamic hydrothermal sediments.</title>
        <authorList>
            <person name="Dombrowski N."/>
            <person name="Teske A."/>
            <person name="Baker B.J."/>
        </authorList>
    </citation>
    <scope>NUCLEOTIDE SEQUENCE [LARGE SCALE GENOMIC DNA]</scope>
    <source>
        <strain evidence="3">B20_G2</strain>
    </source>
</reference>
<dbReference type="PANTHER" id="PTHR48084">
    <property type="entry name" value="2-OXOGLUTARATE OXIDOREDUCTASE SUBUNIT KORB-RELATED"/>
    <property type="match status" value="1"/>
</dbReference>
<sequence length="275" mass="30452">MEHFAIKYLRKECLPTPFCPGCGIGIIMNCFFKAVEELGYEDLRHFVFCSGIGCSAWIPSPHFKADSIHSLHGRSIPVAIGVKLVKPHLKVVVFGGDGDLAGIGLNHLIHAARRNIEITVIMVNNMIYGMTGGQVAPTTPRGVKTTTTPYGSIETPIDAARIVKEAGAVYVARWTTYHVIPLKNSIKKALNKNGFSFIEVVSQCPTAYGRRAGFKSPVEMLKWFRDNSIHTEKAKNMSEEELEGKIVIGEFVDREAKGLSEKMHELIRKIQEVKA</sequence>
<dbReference type="InterPro" id="IPR051457">
    <property type="entry name" value="2-oxoacid:Fd_oxidoreductase"/>
</dbReference>
<dbReference type="GO" id="GO:0044272">
    <property type="term" value="P:sulfur compound biosynthetic process"/>
    <property type="evidence" value="ECO:0007669"/>
    <property type="project" value="UniProtKB-ARBA"/>
</dbReference>
<evidence type="ECO:0000313" key="4">
    <source>
        <dbReference type="Proteomes" id="UP000269499"/>
    </source>
</evidence>
<organism evidence="3 4">
    <name type="scientific">Thermoproteota archaeon</name>
    <dbReference type="NCBI Taxonomy" id="2056631"/>
    <lineage>
        <taxon>Archaea</taxon>
        <taxon>Thermoproteota</taxon>
    </lineage>
</organism>
<dbReference type="SUPFAM" id="SSF52518">
    <property type="entry name" value="Thiamin diphosphate-binding fold (THDP-binding)"/>
    <property type="match status" value="1"/>
</dbReference>
<comment type="caution">
    <text evidence="3">The sequence shown here is derived from an EMBL/GenBank/DDBJ whole genome shotgun (WGS) entry which is preliminary data.</text>
</comment>
<dbReference type="Gene3D" id="3.40.50.970">
    <property type="match status" value="1"/>
</dbReference>
<dbReference type="PANTHER" id="PTHR48084:SF1">
    <property type="entry name" value="2-OXOGLUTARATE SYNTHASE SUBUNIT KORB"/>
    <property type="match status" value="1"/>
</dbReference>
<evidence type="ECO:0000259" key="2">
    <source>
        <dbReference type="Pfam" id="PF02775"/>
    </source>
</evidence>
<keyword evidence="1" id="KW-0560">Oxidoreductase</keyword>
<proteinExistence type="predicted"/>
<dbReference type="GO" id="GO:0016625">
    <property type="term" value="F:oxidoreductase activity, acting on the aldehyde or oxo group of donors, iron-sulfur protein as acceptor"/>
    <property type="evidence" value="ECO:0007669"/>
    <property type="project" value="UniProtKB-ARBA"/>
</dbReference>
<dbReference type="GO" id="GO:0030976">
    <property type="term" value="F:thiamine pyrophosphate binding"/>
    <property type="evidence" value="ECO:0007669"/>
    <property type="project" value="InterPro"/>
</dbReference>
<dbReference type="EMBL" id="QMRA01000034">
    <property type="protein sequence ID" value="RLE54107.1"/>
    <property type="molecule type" value="Genomic_DNA"/>
</dbReference>
<dbReference type="GO" id="GO:0045333">
    <property type="term" value="P:cellular respiration"/>
    <property type="evidence" value="ECO:0007669"/>
    <property type="project" value="UniProtKB-ARBA"/>
</dbReference>
<evidence type="ECO:0000313" key="3">
    <source>
        <dbReference type="EMBL" id="RLE54107.1"/>
    </source>
</evidence>
<evidence type="ECO:0000256" key="1">
    <source>
        <dbReference type="ARBA" id="ARBA00023002"/>
    </source>
</evidence>
<dbReference type="Pfam" id="PF02775">
    <property type="entry name" value="TPP_enzyme_C"/>
    <property type="match status" value="1"/>
</dbReference>
<protein>
    <submittedName>
        <fullName evidence="3">2-oxoacid:ferredoxin oxidoreductase subunit beta</fullName>
    </submittedName>
</protein>
<dbReference type="Proteomes" id="UP000269499">
    <property type="component" value="Unassembled WGS sequence"/>
</dbReference>
<dbReference type="GO" id="GO:0006082">
    <property type="term" value="P:organic acid metabolic process"/>
    <property type="evidence" value="ECO:0007669"/>
    <property type="project" value="UniProtKB-ARBA"/>
</dbReference>
<dbReference type="CDD" id="cd03375">
    <property type="entry name" value="TPP_OGFOR"/>
    <property type="match status" value="1"/>
</dbReference>
<dbReference type="InterPro" id="IPR029061">
    <property type="entry name" value="THDP-binding"/>
</dbReference>
<gene>
    <name evidence="3" type="ORF">DRJ26_02270</name>
</gene>
<dbReference type="AlphaFoldDB" id="A0A497F3V3"/>